<dbReference type="Proteomes" id="UP000308802">
    <property type="component" value="Unassembled WGS sequence"/>
</dbReference>
<dbReference type="Gene3D" id="1.10.10.10">
    <property type="entry name" value="Winged helix-like DNA-binding domain superfamily/Winged helix DNA-binding domain"/>
    <property type="match status" value="1"/>
</dbReference>
<evidence type="ECO:0000256" key="1">
    <source>
        <dbReference type="ARBA" id="ARBA00001947"/>
    </source>
</evidence>
<keyword evidence="4 8" id="KW-0378">Hydrolase</keyword>
<evidence type="ECO:0000313" key="8">
    <source>
        <dbReference type="EMBL" id="THW75885.1"/>
    </source>
</evidence>
<dbReference type="CDD" id="cd07722">
    <property type="entry name" value="LACTB2-like_MBL-fold"/>
    <property type="match status" value="1"/>
</dbReference>
<gene>
    <name evidence="8" type="ORF">D6D19_03635</name>
</gene>
<dbReference type="InterPro" id="IPR001279">
    <property type="entry name" value="Metallo-B-lactamas"/>
</dbReference>
<dbReference type="Gene3D" id="3.60.15.10">
    <property type="entry name" value="Ribonuclease Z/Hydroxyacylglutathione hydrolase-like"/>
    <property type="match status" value="1"/>
</dbReference>
<dbReference type="GO" id="GO:0044550">
    <property type="term" value="P:secondary metabolite biosynthetic process"/>
    <property type="evidence" value="ECO:0007669"/>
    <property type="project" value="UniProtKB-ARBA"/>
</dbReference>
<dbReference type="InterPro" id="IPR041516">
    <property type="entry name" value="LACTB2_WH"/>
</dbReference>
<evidence type="ECO:0000259" key="7">
    <source>
        <dbReference type="SMART" id="SM00849"/>
    </source>
</evidence>
<keyword evidence="3" id="KW-0479">Metal-binding</keyword>
<dbReference type="InterPro" id="IPR050662">
    <property type="entry name" value="Sec-metab_biosynth-thioest"/>
</dbReference>
<evidence type="ECO:0000256" key="3">
    <source>
        <dbReference type="ARBA" id="ARBA00022723"/>
    </source>
</evidence>
<dbReference type="FunFam" id="1.10.10.10:FF:000328">
    <property type="entry name" value="Lactamase beta 2"/>
    <property type="match status" value="1"/>
</dbReference>
<dbReference type="EMBL" id="QZAO01000081">
    <property type="protein sequence ID" value="THW75885.1"/>
    <property type="molecule type" value="Genomic_DNA"/>
</dbReference>
<evidence type="ECO:0000256" key="6">
    <source>
        <dbReference type="ARBA" id="ARBA00050605"/>
    </source>
</evidence>
<reference evidence="8 9" key="1">
    <citation type="submission" date="2018-10" db="EMBL/GenBank/DDBJ databases">
        <title>Fifty Aureobasidium pullulans genomes reveal a recombining polyextremotolerant generalist.</title>
        <authorList>
            <person name="Gostincar C."/>
            <person name="Turk M."/>
            <person name="Zajc J."/>
            <person name="Gunde-Cimerman N."/>
        </authorList>
    </citation>
    <scope>NUCLEOTIDE SEQUENCE [LARGE SCALE GENOMIC DNA]</scope>
    <source>
        <strain evidence="8 9">EXF-10659</strain>
    </source>
</reference>
<dbReference type="SUPFAM" id="SSF56281">
    <property type="entry name" value="Metallo-hydrolase/oxidoreductase"/>
    <property type="match status" value="1"/>
</dbReference>
<dbReference type="InterPro" id="IPR036866">
    <property type="entry name" value="RibonucZ/Hydroxyglut_hydro"/>
</dbReference>
<evidence type="ECO:0000313" key="9">
    <source>
        <dbReference type="Proteomes" id="UP000308802"/>
    </source>
</evidence>
<accession>A0A4S9A9J5</accession>
<organism evidence="8 9">
    <name type="scientific">Aureobasidium pullulans</name>
    <name type="common">Black yeast</name>
    <name type="synonym">Pullularia pullulans</name>
    <dbReference type="NCBI Taxonomy" id="5580"/>
    <lineage>
        <taxon>Eukaryota</taxon>
        <taxon>Fungi</taxon>
        <taxon>Dikarya</taxon>
        <taxon>Ascomycota</taxon>
        <taxon>Pezizomycotina</taxon>
        <taxon>Dothideomycetes</taxon>
        <taxon>Dothideomycetidae</taxon>
        <taxon>Dothideales</taxon>
        <taxon>Saccotheciaceae</taxon>
        <taxon>Aureobasidium</taxon>
    </lineage>
</organism>
<evidence type="ECO:0000256" key="5">
    <source>
        <dbReference type="ARBA" id="ARBA00022833"/>
    </source>
</evidence>
<comment type="cofactor">
    <cofactor evidence="1">
        <name>Zn(2+)</name>
        <dbReference type="ChEBI" id="CHEBI:29105"/>
    </cofactor>
</comment>
<dbReference type="GO" id="GO:0016787">
    <property type="term" value="F:hydrolase activity"/>
    <property type="evidence" value="ECO:0007669"/>
    <property type="project" value="UniProtKB-KW"/>
</dbReference>
<evidence type="ECO:0000256" key="2">
    <source>
        <dbReference type="ARBA" id="ARBA00006759"/>
    </source>
</evidence>
<dbReference type="SMART" id="SM00849">
    <property type="entry name" value="Lactamase_B"/>
    <property type="match status" value="1"/>
</dbReference>
<dbReference type="GO" id="GO:0046872">
    <property type="term" value="F:metal ion binding"/>
    <property type="evidence" value="ECO:0007669"/>
    <property type="project" value="UniProtKB-KW"/>
</dbReference>
<dbReference type="AlphaFoldDB" id="A0A4S9A9J5"/>
<dbReference type="PANTHER" id="PTHR23131">
    <property type="entry name" value="ENDORIBONUCLEASE LACTB2"/>
    <property type="match status" value="1"/>
</dbReference>
<comment type="similarity">
    <text evidence="2">Belongs to the metallo-beta-lactamase superfamily. Glyoxalase II family.</text>
</comment>
<dbReference type="PANTHER" id="PTHR23131:SF0">
    <property type="entry name" value="ENDORIBONUCLEASE LACTB2"/>
    <property type="match status" value="1"/>
</dbReference>
<dbReference type="Pfam" id="PF00753">
    <property type="entry name" value="Lactamase_B"/>
    <property type="match status" value="1"/>
</dbReference>
<evidence type="ECO:0000256" key="4">
    <source>
        <dbReference type="ARBA" id="ARBA00022801"/>
    </source>
</evidence>
<feature type="domain" description="Metallo-beta-lactamase" evidence="7">
    <location>
        <begin position="47"/>
        <end position="201"/>
    </location>
</feature>
<name>A0A4S9A9J5_AURPU</name>
<dbReference type="FunFam" id="3.60.15.10:FF:000041">
    <property type="entry name" value="Metallo-beta-lactamase domain protein"/>
    <property type="match status" value="1"/>
</dbReference>
<keyword evidence="5" id="KW-0862">Zinc</keyword>
<comment type="catalytic activity">
    <reaction evidence="6">
        <text>(3R)-atrochrysone 2-carbonyl-[ACP] + H2O = (3R)-atrochrysone 2-carboxylate + holo-[ACP] + H(+)</text>
        <dbReference type="Rhea" id="RHEA:64236"/>
        <dbReference type="Rhea" id="RHEA-COMP:9685"/>
        <dbReference type="Rhea" id="RHEA-COMP:20479"/>
        <dbReference type="ChEBI" id="CHEBI:15377"/>
        <dbReference type="ChEBI" id="CHEBI:15378"/>
        <dbReference type="ChEBI" id="CHEBI:64479"/>
        <dbReference type="ChEBI" id="CHEBI:234107"/>
        <dbReference type="ChEBI" id="CHEBI:234110"/>
    </reaction>
    <physiologicalReaction direction="left-to-right" evidence="6">
        <dbReference type="Rhea" id="RHEA:64237"/>
    </physiologicalReaction>
</comment>
<sequence>MASSLVSLPEIERLSSRVIRILGGNPGKVRTSHLLSDAQPNKLTTYRTNTYLVGQGPTRLLIDTGEGKPSWLTSLQKVLSSEKASIDRVILTHWHHDHVGGIPDLLTLYPTLKIYKHKPSENQIDVKHGEIFKIDDTTLRAFYCPGHTNDHMALILEEESAMFTGDNVLGQGTAVFEDLSAYMDSLQKMQHEFSGQAYPGHGPVIENGKAKIQEYIRHRQEREGQIVDVLGREVEGGKKGWQSMDLVRVIYKGYPENLHAPAERGVLQMLEKLKKEGRVGVHEDERAWFLQSKPAL</sequence>
<protein>
    <submittedName>
        <fullName evidence="8">Metallo-hydrolase/oxidoreductase</fullName>
    </submittedName>
</protein>
<dbReference type="Pfam" id="PF17778">
    <property type="entry name" value="WHD_BLACT"/>
    <property type="match status" value="1"/>
</dbReference>
<proteinExistence type="inferred from homology"/>
<dbReference type="InterPro" id="IPR047921">
    <property type="entry name" value="LACTB2-like_MBL-fold"/>
</dbReference>
<dbReference type="InterPro" id="IPR036388">
    <property type="entry name" value="WH-like_DNA-bd_sf"/>
</dbReference>
<comment type="caution">
    <text evidence="8">The sequence shown here is derived from an EMBL/GenBank/DDBJ whole genome shotgun (WGS) entry which is preliminary data.</text>
</comment>